<feature type="compositionally biased region" description="Low complexity" evidence="1">
    <location>
        <begin position="100"/>
        <end position="132"/>
    </location>
</feature>
<evidence type="ECO:0000313" key="3">
    <source>
        <dbReference type="Proteomes" id="UP000825729"/>
    </source>
</evidence>
<dbReference type="Proteomes" id="UP000825729">
    <property type="component" value="Unassembled WGS sequence"/>
</dbReference>
<feature type="region of interest" description="Disordered" evidence="1">
    <location>
        <begin position="1"/>
        <end position="29"/>
    </location>
</feature>
<sequence length="337" mass="37203">MRPVECGKKTEGLLVEPGPSDPEMGRGRATCAPATHSCTTSASQRVFLLYETWTVDLPPHHTCPPPICRRSRGCSPEVEVTWQPPAAVPWDYLKSDPDPSDFSSDASDSSVSSSDASDSSVSSSDASDASDAPEFRPGTLKTSDVDAIAEEEGPTKGKIRTVGVVGPVPALIESPRFVPFDKNVTGVTPDHGSVRRPDDGERRWRNVKVKSDEELFGFLFLIRCYFEGESESDLARDCRQDLELKIAICETGNWTREGSLIKRNRNVPPQLGVRSITWKAATSLVNLWGLLDQSSGHKGPIRQRTRVREEPPIFPTCTTWLLRIDDCSYSSVRKRSR</sequence>
<feature type="compositionally biased region" description="Basic and acidic residues" evidence="1">
    <location>
        <begin position="1"/>
        <end position="11"/>
    </location>
</feature>
<feature type="region of interest" description="Disordered" evidence="1">
    <location>
        <begin position="90"/>
        <end position="154"/>
    </location>
</feature>
<protein>
    <submittedName>
        <fullName evidence="2">Uncharacterized protein</fullName>
    </submittedName>
</protein>
<organism evidence="2 3">
    <name type="scientific">Aristolochia fimbriata</name>
    <name type="common">White veined hardy Dutchman's pipe vine</name>
    <dbReference type="NCBI Taxonomy" id="158543"/>
    <lineage>
        <taxon>Eukaryota</taxon>
        <taxon>Viridiplantae</taxon>
        <taxon>Streptophyta</taxon>
        <taxon>Embryophyta</taxon>
        <taxon>Tracheophyta</taxon>
        <taxon>Spermatophyta</taxon>
        <taxon>Magnoliopsida</taxon>
        <taxon>Magnoliidae</taxon>
        <taxon>Piperales</taxon>
        <taxon>Aristolochiaceae</taxon>
        <taxon>Aristolochia</taxon>
    </lineage>
</organism>
<comment type="caution">
    <text evidence="2">The sequence shown here is derived from an EMBL/GenBank/DDBJ whole genome shotgun (WGS) entry which is preliminary data.</text>
</comment>
<dbReference type="EMBL" id="JAINDJ010000005">
    <property type="protein sequence ID" value="KAG9448300.1"/>
    <property type="molecule type" value="Genomic_DNA"/>
</dbReference>
<keyword evidence="3" id="KW-1185">Reference proteome</keyword>
<evidence type="ECO:0000256" key="1">
    <source>
        <dbReference type="SAM" id="MobiDB-lite"/>
    </source>
</evidence>
<accession>A0AAV7EJL8</accession>
<proteinExistence type="predicted"/>
<reference evidence="2 3" key="1">
    <citation type="submission" date="2021-07" db="EMBL/GenBank/DDBJ databases">
        <title>The Aristolochia fimbriata genome: insights into angiosperm evolution, floral development and chemical biosynthesis.</title>
        <authorList>
            <person name="Jiao Y."/>
        </authorList>
    </citation>
    <scope>NUCLEOTIDE SEQUENCE [LARGE SCALE GENOMIC DNA]</scope>
    <source>
        <strain evidence="2">IBCAS-2021</strain>
        <tissue evidence="2">Leaf</tissue>
    </source>
</reference>
<evidence type="ECO:0000313" key="2">
    <source>
        <dbReference type="EMBL" id="KAG9448300.1"/>
    </source>
</evidence>
<gene>
    <name evidence="2" type="ORF">H6P81_014428</name>
</gene>
<name>A0AAV7EJL8_ARIFI</name>
<dbReference type="AlphaFoldDB" id="A0AAV7EJL8"/>